<feature type="region of interest" description="Disordered" evidence="13">
    <location>
        <begin position="413"/>
        <end position="471"/>
    </location>
</feature>
<dbReference type="Gene3D" id="1.10.630.10">
    <property type="entry name" value="Cytochrome P450"/>
    <property type="match status" value="1"/>
</dbReference>
<keyword evidence="10" id="KW-0408">Iron</keyword>
<dbReference type="InterPro" id="IPR050364">
    <property type="entry name" value="Cytochrome_P450_fung"/>
</dbReference>
<comment type="pathway">
    <text evidence="3">Secondary metabolite biosynthesis.</text>
</comment>
<keyword evidence="12" id="KW-0472">Membrane</keyword>
<dbReference type="GO" id="GO:0020037">
    <property type="term" value="F:heme binding"/>
    <property type="evidence" value="ECO:0007669"/>
    <property type="project" value="InterPro"/>
</dbReference>
<evidence type="ECO:0000256" key="5">
    <source>
        <dbReference type="ARBA" id="ARBA00022617"/>
    </source>
</evidence>
<dbReference type="GO" id="GO:0005506">
    <property type="term" value="F:iron ion binding"/>
    <property type="evidence" value="ECO:0007669"/>
    <property type="project" value="InterPro"/>
</dbReference>
<evidence type="ECO:0000313" key="15">
    <source>
        <dbReference type="Proteomes" id="UP000703269"/>
    </source>
</evidence>
<evidence type="ECO:0000256" key="2">
    <source>
        <dbReference type="ARBA" id="ARBA00004167"/>
    </source>
</evidence>
<keyword evidence="15" id="KW-1185">Reference proteome</keyword>
<keyword evidence="8" id="KW-1133">Transmembrane helix</keyword>
<dbReference type="InterPro" id="IPR036396">
    <property type="entry name" value="Cyt_P450_sf"/>
</dbReference>
<evidence type="ECO:0000256" key="10">
    <source>
        <dbReference type="ARBA" id="ARBA00023004"/>
    </source>
</evidence>
<gene>
    <name evidence="14" type="ORF">PsYK624_159720</name>
</gene>
<feature type="compositionally biased region" description="Low complexity" evidence="13">
    <location>
        <begin position="441"/>
        <end position="471"/>
    </location>
</feature>
<comment type="cofactor">
    <cofactor evidence="1">
        <name>heme</name>
        <dbReference type="ChEBI" id="CHEBI:30413"/>
    </cofactor>
</comment>
<dbReference type="EMBL" id="BPQB01000117">
    <property type="protein sequence ID" value="GJE99701.1"/>
    <property type="molecule type" value="Genomic_DNA"/>
</dbReference>
<organism evidence="14 15">
    <name type="scientific">Phanerochaete sordida</name>
    <dbReference type="NCBI Taxonomy" id="48140"/>
    <lineage>
        <taxon>Eukaryota</taxon>
        <taxon>Fungi</taxon>
        <taxon>Dikarya</taxon>
        <taxon>Basidiomycota</taxon>
        <taxon>Agaricomycotina</taxon>
        <taxon>Agaricomycetes</taxon>
        <taxon>Polyporales</taxon>
        <taxon>Phanerochaetaceae</taxon>
        <taxon>Phanerochaete</taxon>
    </lineage>
</organism>
<evidence type="ECO:0000256" key="6">
    <source>
        <dbReference type="ARBA" id="ARBA00022692"/>
    </source>
</evidence>
<evidence type="ECO:0000256" key="4">
    <source>
        <dbReference type="ARBA" id="ARBA00010617"/>
    </source>
</evidence>
<evidence type="ECO:0000313" key="14">
    <source>
        <dbReference type="EMBL" id="GJE99701.1"/>
    </source>
</evidence>
<keyword evidence="5" id="KW-0349">Heme</keyword>
<evidence type="ECO:0000256" key="11">
    <source>
        <dbReference type="ARBA" id="ARBA00023033"/>
    </source>
</evidence>
<dbReference type="AlphaFoldDB" id="A0A9P3LLN3"/>
<dbReference type="SUPFAM" id="SSF48264">
    <property type="entry name" value="Cytochrome P450"/>
    <property type="match status" value="1"/>
</dbReference>
<dbReference type="OrthoDB" id="2789670at2759"/>
<comment type="caution">
    <text evidence="14">The sequence shown here is derived from an EMBL/GenBank/DDBJ whole genome shotgun (WGS) entry which is preliminary data.</text>
</comment>
<evidence type="ECO:0000256" key="12">
    <source>
        <dbReference type="ARBA" id="ARBA00023136"/>
    </source>
</evidence>
<dbReference type="PANTHER" id="PTHR46300:SF7">
    <property type="entry name" value="P450, PUTATIVE (EUROFUNG)-RELATED"/>
    <property type="match status" value="1"/>
</dbReference>
<evidence type="ECO:0000256" key="9">
    <source>
        <dbReference type="ARBA" id="ARBA00023002"/>
    </source>
</evidence>
<dbReference type="PRINTS" id="PR00463">
    <property type="entry name" value="EP450I"/>
</dbReference>
<feature type="compositionally biased region" description="Polar residues" evidence="13">
    <location>
        <begin position="414"/>
        <end position="434"/>
    </location>
</feature>
<keyword evidence="11" id="KW-0503">Monooxygenase</keyword>
<dbReference type="GO" id="GO:0016705">
    <property type="term" value="F:oxidoreductase activity, acting on paired donors, with incorporation or reduction of molecular oxygen"/>
    <property type="evidence" value="ECO:0007669"/>
    <property type="project" value="InterPro"/>
</dbReference>
<dbReference type="GO" id="GO:0016020">
    <property type="term" value="C:membrane"/>
    <property type="evidence" value="ECO:0007669"/>
    <property type="project" value="UniProtKB-SubCell"/>
</dbReference>
<evidence type="ECO:0000256" key="8">
    <source>
        <dbReference type="ARBA" id="ARBA00022989"/>
    </source>
</evidence>
<name>A0A9P3LLN3_9APHY</name>
<comment type="similarity">
    <text evidence="4">Belongs to the cytochrome P450 family.</text>
</comment>
<dbReference type="GO" id="GO:0004497">
    <property type="term" value="F:monooxygenase activity"/>
    <property type="evidence" value="ECO:0007669"/>
    <property type="project" value="UniProtKB-KW"/>
</dbReference>
<keyword evidence="6" id="KW-0812">Transmembrane</keyword>
<evidence type="ECO:0000256" key="3">
    <source>
        <dbReference type="ARBA" id="ARBA00005179"/>
    </source>
</evidence>
<sequence>MLSALDVVLACLALTLVYTLYMRLTQRQQLPFPPGPPGYPFVGHLKAPDEPSWVAYRDWGLRYDSDLVHLNMAGTHLIVLNSLQACTDLLQKRSGFYSDRPTAGITMLAELCGLGWSFALQRYGPELRDSRKAAESQFSVHTVQRYRPALMLEVSRFLERLRTSPETWRKHLKLLAGGLIMSVGYGIDVLEENDPYLTAGEHTSECARVALVPGTYLVDILPFLKYIPEWFPGAAFQRHAKVWRKSITYIRNAPYDVVKERMAEDREATPDCIAKALMENMEKSEKDNAYMERVARSVVGSMYLAGSETTEATIASCVLALVLHPEIQKRAQASIDEICQGRLPDFTDFDRLPYVDALVREALRWSPAVALNLPHMNTKDDVYKGYFIPANSIVSANIWAILQDPTVYPDPTTFVPNASSARRPTAASHSTPACQTRRTSRSASGGASAPGGSWRTSRSGSRSRGCSLRSASTAFRTERAGRLCRRLSTCGASQTIRSHSHVSSVLAHMSTRLWSRRL</sequence>
<dbReference type="InterPro" id="IPR001128">
    <property type="entry name" value="Cyt_P450"/>
</dbReference>
<comment type="subcellular location">
    <subcellularLocation>
        <location evidence="2">Membrane</location>
        <topology evidence="2">Single-pass membrane protein</topology>
    </subcellularLocation>
</comment>
<evidence type="ECO:0000256" key="13">
    <source>
        <dbReference type="SAM" id="MobiDB-lite"/>
    </source>
</evidence>
<protein>
    <submittedName>
        <fullName evidence="14">Cytochrome P450</fullName>
    </submittedName>
</protein>
<dbReference type="Proteomes" id="UP000703269">
    <property type="component" value="Unassembled WGS sequence"/>
</dbReference>
<reference evidence="14 15" key="1">
    <citation type="submission" date="2021-08" db="EMBL/GenBank/DDBJ databases">
        <title>Draft Genome Sequence of Phanerochaete sordida strain YK-624.</title>
        <authorList>
            <person name="Mori T."/>
            <person name="Dohra H."/>
            <person name="Suzuki T."/>
            <person name="Kawagishi H."/>
            <person name="Hirai H."/>
        </authorList>
    </citation>
    <scope>NUCLEOTIDE SEQUENCE [LARGE SCALE GENOMIC DNA]</scope>
    <source>
        <strain evidence="14 15">YK-624</strain>
    </source>
</reference>
<dbReference type="PANTHER" id="PTHR46300">
    <property type="entry name" value="P450, PUTATIVE (EUROFUNG)-RELATED-RELATED"/>
    <property type="match status" value="1"/>
</dbReference>
<dbReference type="CDD" id="cd11065">
    <property type="entry name" value="CYP64-like"/>
    <property type="match status" value="1"/>
</dbReference>
<keyword evidence="9" id="KW-0560">Oxidoreductase</keyword>
<evidence type="ECO:0000256" key="1">
    <source>
        <dbReference type="ARBA" id="ARBA00001971"/>
    </source>
</evidence>
<keyword evidence="7" id="KW-0479">Metal-binding</keyword>
<dbReference type="InterPro" id="IPR002401">
    <property type="entry name" value="Cyt_P450_E_grp-I"/>
</dbReference>
<evidence type="ECO:0000256" key="7">
    <source>
        <dbReference type="ARBA" id="ARBA00022723"/>
    </source>
</evidence>
<dbReference type="Pfam" id="PF00067">
    <property type="entry name" value="p450"/>
    <property type="match status" value="1"/>
</dbReference>
<accession>A0A9P3LLN3</accession>
<proteinExistence type="inferred from homology"/>